<proteinExistence type="predicted"/>
<keyword evidence="3" id="KW-1185">Reference proteome</keyword>
<dbReference type="Proteomes" id="UP001144673">
    <property type="component" value="Chromosome 3"/>
</dbReference>
<evidence type="ECO:0000313" key="2">
    <source>
        <dbReference type="EMBL" id="KAJ4147044.1"/>
    </source>
</evidence>
<sequence>MRGVDLKGAVDIKRQKRDHWRWPTEQGGGWGTLVDEALLVFFFAAIAGTFPDKLLTEKARYINWLPYGRLLSGLTPPERFIEALKRPDGAAIGFKAGGLRSQTDVQPHVERCARILASADVLHEACCLPPVDWAARISSAVLYFVSFEAWNRAREAQRYLHCPLNTTKDGRCLAYGLEGDGVKDEEALAAEEETKTLVGARLVRPRDPLRLHEPCVDPADSDEDGGEEVQSKLRELERAEAAYGVKRSTKY</sequence>
<gene>
    <name evidence="2" type="ORF">LMH87_001597</name>
</gene>
<reference evidence="2" key="1">
    <citation type="journal article" date="2023" name="Access Microbiol">
        <title>De-novo genome assembly for Akanthomyces muscarius, a biocontrol agent of insect agricultural pests.</title>
        <authorList>
            <person name="Erdos Z."/>
            <person name="Studholme D.J."/>
            <person name="Raymond B."/>
            <person name="Sharma M."/>
        </authorList>
    </citation>
    <scope>NUCLEOTIDE SEQUENCE</scope>
    <source>
        <strain evidence="2">Ve6</strain>
    </source>
</reference>
<dbReference type="RefSeq" id="XP_056049985.1">
    <property type="nucleotide sequence ID" value="XM_056192894.1"/>
</dbReference>
<protein>
    <submittedName>
        <fullName evidence="2">Uncharacterized protein</fullName>
    </submittedName>
</protein>
<dbReference type="KEGG" id="amus:LMH87_001597"/>
<comment type="caution">
    <text evidence="2">The sequence shown here is derived from an EMBL/GenBank/DDBJ whole genome shotgun (WGS) entry which is preliminary data.</text>
</comment>
<evidence type="ECO:0000313" key="3">
    <source>
        <dbReference type="Proteomes" id="UP001144673"/>
    </source>
</evidence>
<organism evidence="2 3">
    <name type="scientific">Akanthomyces muscarius</name>
    <name type="common">Entomopathogenic fungus</name>
    <name type="synonym">Lecanicillium muscarium</name>
    <dbReference type="NCBI Taxonomy" id="2231603"/>
    <lineage>
        <taxon>Eukaryota</taxon>
        <taxon>Fungi</taxon>
        <taxon>Dikarya</taxon>
        <taxon>Ascomycota</taxon>
        <taxon>Pezizomycotina</taxon>
        <taxon>Sordariomycetes</taxon>
        <taxon>Hypocreomycetidae</taxon>
        <taxon>Hypocreales</taxon>
        <taxon>Cordycipitaceae</taxon>
        <taxon>Akanthomyces</taxon>
    </lineage>
</organism>
<dbReference type="GeneID" id="80888756"/>
<feature type="region of interest" description="Disordered" evidence="1">
    <location>
        <begin position="209"/>
        <end position="231"/>
    </location>
</feature>
<name>A0A9W8Q550_AKAMU</name>
<dbReference type="AlphaFoldDB" id="A0A9W8Q550"/>
<evidence type="ECO:0000256" key="1">
    <source>
        <dbReference type="SAM" id="MobiDB-lite"/>
    </source>
</evidence>
<dbReference type="EMBL" id="JAJHUN010000010">
    <property type="protein sequence ID" value="KAJ4147044.1"/>
    <property type="molecule type" value="Genomic_DNA"/>
</dbReference>
<accession>A0A9W8Q550</accession>